<dbReference type="Pfam" id="PF07569">
    <property type="entry name" value="Hira"/>
    <property type="match status" value="1"/>
</dbReference>
<keyword evidence="3 9" id="KW-0853">WD repeat</keyword>
<dbReference type="PANTHER" id="PTHR13831:SF0">
    <property type="entry name" value="PROTEIN HIRA"/>
    <property type="match status" value="1"/>
</dbReference>
<evidence type="ECO:0000256" key="1">
    <source>
        <dbReference type="ARBA" id="ARBA00004123"/>
    </source>
</evidence>
<dbReference type="Gene3D" id="2.130.10.10">
    <property type="entry name" value="YVTN repeat-like/Quinoprotein amine dehydrogenase"/>
    <property type="match status" value="3"/>
</dbReference>
<dbReference type="InterPro" id="IPR019015">
    <property type="entry name" value="HIRA_B_motif"/>
</dbReference>
<evidence type="ECO:0000313" key="15">
    <source>
        <dbReference type="RefSeq" id="XP_003744990.3"/>
    </source>
</evidence>
<dbReference type="GO" id="GO:0000785">
    <property type="term" value="C:chromatin"/>
    <property type="evidence" value="ECO:0007669"/>
    <property type="project" value="TreeGrafter"/>
</dbReference>
<keyword evidence="10" id="KW-0678">Repressor</keyword>
<feature type="repeat" description="WD" evidence="9">
    <location>
        <begin position="67"/>
        <end position="100"/>
    </location>
</feature>
<dbReference type="GO" id="GO:0000417">
    <property type="term" value="C:HIR complex"/>
    <property type="evidence" value="ECO:0007669"/>
    <property type="project" value="TreeGrafter"/>
</dbReference>
<feature type="compositionally biased region" description="Low complexity" evidence="11">
    <location>
        <begin position="421"/>
        <end position="433"/>
    </location>
</feature>
<evidence type="ECO:0000256" key="10">
    <source>
        <dbReference type="RuleBase" id="RU364014"/>
    </source>
</evidence>
<dbReference type="SMART" id="SM00320">
    <property type="entry name" value="WD40"/>
    <property type="match status" value="8"/>
</dbReference>
<dbReference type="PROSITE" id="PS50294">
    <property type="entry name" value="WD_REPEATS_REGION"/>
    <property type="match status" value="3"/>
</dbReference>
<feature type="region of interest" description="Disordered" evidence="11">
    <location>
        <begin position="486"/>
        <end position="510"/>
    </location>
</feature>
<dbReference type="Pfam" id="PF24105">
    <property type="entry name" value="Beta-prop_CAF1B_HIR1"/>
    <property type="match status" value="1"/>
</dbReference>
<organism evidence="14 15">
    <name type="scientific">Galendromus occidentalis</name>
    <name type="common">western predatory mite</name>
    <dbReference type="NCBI Taxonomy" id="34638"/>
    <lineage>
        <taxon>Eukaryota</taxon>
        <taxon>Metazoa</taxon>
        <taxon>Ecdysozoa</taxon>
        <taxon>Arthropoda</taxon>
        <taxon>Chelicerata</taxon>
        <taxon>Arachnida</taxon>
        <taxon>Acari</taxon>
        <taxon>Parasitiformes</taxon>
        <taxon>Mesostigmata</taxon>
        <taxon>Gamasina</taxon>
        <taxon>Phytoseioidea</taxon>
        <taxon>Phytoseiidae</taxon>
        <taxon>Typhlodrominae</taxon>
        <taxon>Galendromus</taxon>
    </lineage>
</organism>
<dbReference type="GO" id="GO:0031491">
    <property type="term" value="F:nucleosome binding"/>
    <property type="evidence" value="ECO:0007669"/>
    <property type="project" value="TreeGrafter"/>
</dbReference>
<dbReference type="GO" id="GO:0006355">
    <property type="term" value="P:regulation of DNA-templated transcription"/>
    <property type="evidence" value="ECO:0007669"/>
    <property type="project" value="InterPro"/>
</dbReference>
<reference evidence="15" key="1">
    <citation type="submission" date="2025-08" db="UniProtKB">
        <authorList>
            <consortium name="RefSeq"/>
        </authorList>
    </citation>
    <scope>IDENTIFICATION</scope>
</reference>
<evidence type="ECO:0000256" key="4">
    <source>
        <dbReference type="ARBA" id="ARBA00022737"/>
    </source>
</evidence>
<evidence type="ECO:0000256" key="3">
    <source>
        <dbReference type="ARBA" id="ARBA00022574"/>
    </source>
</evidence>
<dbReference type="InterPro" id="IPR055410">
    <property type="entry name" value="Beta-prop_CAF1B_HIR1"/>
</dbReference>
<dbReference type="InterPro" id="IPR011494">
    <property type="entry name" value="HIRA-like_C"/>
</dbReference>
<evidence type="ECO:0000259" key="12">
    <source>
        <dbReference type="Pfam" id="PF07569"/>
    </source>
</evidence>
<dbReference type="PROSITE" id="PS50082">
    <property type="entry name" value="WD_REPEATS_2"/>
    <property type="match status" value="3"/>
</dbReference>
<keyword evidence="8 10" id="KW-0539">Nucleus</keyword>
<comment type="function">
    <text evidence="10">Required for replication-independent chromatin assembly and for the periodic repression of histone gene transcription during the cell cycle.</text>
</comment>
<feature type="repeat" description="WD" evidence="9">
    <location>
        <begin position="171"/>
        <end position="202"/>
    </location>
</feature>
<protein>
    <recommendedName>
        <fullName evidence="10">Protein HIRA</fullName>
    </recommendedName>
</protein>
<dbReference type="CTD" id="7290"/>
<proteinExistence type="inferred from homology"/>
<dbReference type="GeneID" id="100901985"/>
<keyword evidence="7 10" id="KW-0804">Transcription</keyword>
<dbReference type="Proteomes" id="UP000694867">
    <property type="component" value="Unplaced"/>
</dbReference>
<comment type="subcellular location">
    <subcellularLocation>
        <location evidence="1 10">Nucleus</location>
    </subcellularLocation>
</comment>
<feature type="repeat" description="WD" evidence="9">
    <location>
        <begin position="128"/>
        <end position="162"/>
    </location>
</feature>
<sequence length="1166" mass="127658">MVKLYKPTWVSHDGNPIFSCDVHPDGSRFATGGQGQDCGQVCIWSMGPVLRADEERRETVPKLLCQLTNHLACVNCVRWSHDGRFLASTGDDKTIMIWQIGRTITGPGSYGAAFGKANVEQWRTVACLKGHDGDILDVSWCPSDQYIASCSVDTTCIIWSTRRWHDRVAILKGHQGFVKGVSWDPVGKYIATQSDDKTIRIWRTHDWQQECVIKEPFEECGGTTHVLRLNWSPDGQYLVSAHAMNNGGPTAQIIERGTWKTDKDFVGHRKAVAVVRFFPSIMKRTGQDGQTEYFACLAIGSRDRSVSVWLNDKRRPLCVVHDLFTNSVVDASWNPVSSQLLVCSSDGSLAVLDFSMKELGEPLTADERTSFFHKIYGFSGQAVGALSSVSNILVENVDVLKAHEKAKTNGMTIQAPKPDISQTQSNTSLLSSQRLAKGPTDRQIETIMPNGRRRITPLYIPLDLEGPDLGQPTFSSSTMERSKIIVEKRESNSLPPLASMAPTGAIEEPPRQLPNAAAKTKDNNTAAASTSQPVSTATLTIASNAAVPGKGKPKRIKPTMVAAALEAEPAVPSTAQYEAATAPRSEAVQQQIYYQQQPQVPTQLVAAPLVAAISGSGTSSIFPALRLKQPCVIKVDQSFSIEVVTDVPAPGGSTLSRVICKSTNNSSELTPLMHHEIWDAVVGGRLVAVAATSRIVCVCGDDQLLTLFCARTGRRLCTPLLVSSTIAQLTCRDNFCLVVTSDGKLCVYDVEKVSEIGMRRILSEDLRPLIQANRGSPLRSANIIAEGWAVVTFSNGRSYLFDKQSQSWCLVSANADLISQCSDHYSSLPGLLEGYTAKGPLERLQGSLFKATVERNRSSLLTNPAIQRSTTLAFIESEMNASKLLCSKEEYRYWLATQIRYLTQEGMELRLRHVLDDLLGPVGADVPVHWNSRILDLDKRELLKEFLPSVATNLKLQRIFVEYSHQLKSLDASESGKLPRVTSLKARQFARLTFKAVKRKISDVENGDHVPEQAVRPTEEIGPNTDHLAGGLQEDNDKFPFLKKVPGARKRGRPPKNAHKRVTLNGLNGQAVANGCAHIEPEEEAEPLGTANRLEAPGLPENDRVLSDGASKANGIDESDLQSQTYSSSQSSEPISTLTTVKKVLDSVVSEIVKRVSPEVMRMNGS</sequence>
<dbReference type="Pfam" id="PF09453">
    <property type="entry name" value="HIRA_B"/>
    <property type="match status" value="1"/>
</dbReference>
<evidence type="ECO:0000256" key="6">
    <source>
        <dbReference type="ARBA" id="ARBA00023015"/>
    </source>
</evidence>
<dbReference type="KEGG" id="goe:100901985"/>
<gene>
    <name evidence="15" type="primary">LOC100901985</name>
</gene>
<feature type="region of interest" description="Disordered" evidence="11">
    <location>
        <begin position="1093"/>
        <end position="1137"/>
    </location>
</feature>
<feature type="compositionally biased region" description="Low complexity" evidence="11">
    <location>
        <begin position="1121"/>
        <end position="1136"/>
    </location>
</feature>
<keyword evidence="5 10" id="KW-0156">Chromatin regulator</keyword>
<dbReference type="GO" id="GO:0006338">
    <property type="term" value="P:chromatin remodeling"/>
    <property type="evidence" value="ECO:0007669"/>
    <property type="project" value="InterPro"/>
</dbReference>
<feature type="domain" description="Protein HIRA-like C-terminal" evidence="12">
    <location>
        <begin position="713"/>
        <end position="918"/>
    </location>
</feature>
<feature type="region of interest" description="Disordered" evidence="11">
    <location>
        <begin position="1019"/>
        <end position="1039"/>
    </location>
</feature>
<feature type="compositionally biased region" description="Low complexity" evidence="11">
    <location>
        <begin position="515"/>
        <end position="531"/>
    </location>
</feature>
<keyword evidence="14" id="KW-1185">Reference proteome</keyword>
<evidence type="ECO:0000256" key="11">
    <source>
        <dbReference type="SAM" id="MobiDB-lite"/>
    </source>
</evidence>
<feature type="domain" description="CAF1B/HIR1 beta-propeller" evidence="13">
    <location>
        <begin position="6"/>
        <end position="359"/>
    </location>
</feature>
<dbReference type="InterPro" id="IPR036322">
    <property type="entry name" value="WD40_repeat_dom_sf"/>
</dbReference>
<dbReference type="SUPFAM" id="SSF50978">
    <property type="entry name" value="WD40 repeat-like"/>
    <property type="match status" value="2"/>
</dbReference>
<keyword evidence="4 10" id="KW-0677">Repeat</keyword>
<dbReference type="InterPro" id="IPR001680">
    <property type="entry name" value="WD40_rpt"/>
</dbReference>
<evidence type="ECO:0000256" key="7">
    <source>
        <dbReference type="ARBA" id="ARBA00023163"/>
    </source>
</evidence>
<feature type="region of interest" description="Disordered" evidence="11">
    <location>
        <begin position="515"/>
        <end position="534"/>
    </location>
</feature>
<evidence type="ECO:0000256" key="2">
    <source>
        <dbReference type="ARBA" id="ARBA00007306"/>
    </source>
</evidence>
<dbReference type="CDD" id="cd00200">
    <property type="entry name" value="WD40"/>
    <property type="match status" value="1"/>
</dbReference>
<dbReference type="PANTHER" id="PTHR13831">
    <property type="entry name" value="MEMBER OF THE HIR1 FAMILY OF WD-REPEAT PROTEINS"/>
    <property type="match status" value="1"/>
</dbReference>
<feature type="region of interest" description="Disordered" evidence="11">
    <location>
        <begin position="413"/>
        <end position="439"/>
    </location>
</feature>
<name>A0AAJ6VYT6_9ACAR</name>
<keyword evidence="6 10" id="KW-0805">Transcription regulation</keyword>
<comment type="similarity">
    <text evidence="2 10">Belongs to the WD repeat HIR1 family.</text>
</comment>
<dbReference type="InterPro" id="IPR015943">
    <property type="entry name" value="WD40/YVTN_repeat-like_dom_sf"/>
</dbReference>
<dbReference type="RefSeq" id="XP_003744990.3">
    <property type="nucleotide sequence ID" value="XM_003744942.3"/>
</dbReference>
<dbReference type="AlphaFoldDB" id="A0AAJ6VYT6"/>
<evidence type="ECO:0000313" key="14">
    <source>
        <dbReference type="Proteomes" id="UP000694867"/>
    </source>
</evidence>
<evidence type="ECO:0000256" key="5">
    <source>
        <dbReference type="ARBA" id="ARBA00022853"/>
    </source>
</evidence>
<accession>A0AAJ6VYT6</accession>
<evidence type="ECO:0000259" key="13">
    <source>
        <dbReference type="Pfam" id="PF24105"/>
    </source>
</evidence>
<dbReference type="InterPro" id="IPR031120">
    <property type="entry name" value="HIR1-like"/>
</dbReference>
<evidence type="ECO:0000256" key="9">
    <source>
        <dbReference type="PROSITE-ProRule" id="PRU00221"/>
    </source>
</evidence>
<dbReference type="GO" id="GO:0005634">
    <property type="term" value="C:nucleus"/>
    <property type="evidence" value="ECO:0007669"/>
    <property type="project" value="UniProtKB-SubCell"/>
</dbReference>
<evidence type="ECO:0000256" key="8">
    <source>
        <dbReference type="ARBA" id="ARBA00023242"/>
    </source>
</evidence>
<dbReference type="GO" id="GO:0006351">
    <property type="term" value="P:DNA-templated transcription"/>
    <property type="evidence" value="ECO:0007669"/>
    <property type="project" value="InterPro"/>
</dbReference>